<dbReference type="EMBL" id="QRVA01000038">
    <property type="protein sequence ID" value="RGS12253.1"/>
    <property type="molecule type" value="Genomic_DNA"/>
</dbReference>
<name>A0A412HCF5_9BACT</name>
<gene>
    <name evidence="2" type="ORF">DWY11_12460</name>
</gene>
<feature type="chain" id="PRO_5019399941" description="T9SS C-terminal target domain-containing protein" evidence="1">
    <location>
        <begin position="35"/>
        <end position="173"/>
    </location>
</feature>
<keyword evidence="1" id="KW-0732">Signal</keyword>
<evidence type="ECO:0000256" key="1">
    <source>
        <dbReference type="SAM" id="SignalP"/>
    </source>
</evidence>
<reference evidence="2 3" key="1">
    <citation type="submission" date="2018-08" db="EMBL/GenBank/DDBJ databases">
        <title>A genome reference for cultivated species of the human gut microbiota.</title>
        <authorList>
            <person name="Zou Y."/>
            <person name="Xue W."/>
            <person name="Luo G."/>
        </authorList>
    </citation>
    <scope>NUCLEOTIDE SEQUENCE [LARGE SCALE GENOMIC DNA]</scope>
    <source>
        <strain evidence="2 3">AF24-12</strain>
    </source>
</reference>
<feature type="signal peptide" evidence="1">
    <location>
        <begin position="1"/>
        <end position="34"/>
    </location>
</feature>
<dbReference type="AlphaFoldDB" id="A0A412HCF5"/>
<accession>A0A412HCF5</accession>
<evidence type="ECO:0008006" key="4">
    <source>
        <dbReference type="Google" id="ProtNLM"/>
    </source>
</evidence>
<evidence type="ECO:0000313" key="2">
    <source>
        <dbReference type="EMBL" id="RGS12253.1"/>
    </source>
</evidence>
<organism evidence="2 3">
    <name type="scientific">Segatella copri</name>
    <dbReference type="NCBI Taxonomy" id="165179"/>
    <lineage>
        <taxon>Bacteria</taxon>
        <taxon>Pseudomonadati</taxon>
        <taxon>Bacteroidota</taxon>
        <taxon>Bacteroidia</taxon>
        <taxon>Bacteroidales</taxon>
        <taxon>Prevotellaceae</taxon>
        <taxon>Segatella</taxon>
    </lineage>
</organism>
<protein>
    <recommendedName>
        <fullName evidence="4">T9SS C-terminal target domain-containing protein</fullName>
    </recommendedName>
</protein>
<proteinExistence type="predicted"/>
<sequence length="173" mass="19431">MLVIIMISILKSKNKVRSITLFLLSSLLPLSSLANDKSSRTLVFEMLDGQQVNYVLNEEPRISFADNEVVITTNEQMNVRLLFSNIRKYYFANTSTGIVGKLTQNKLFVSINNGKIMISNAPENSEVHVYKAEGYEVNTHRVGVDGRVSFSLDGYESGVYVIKIGSFSYKFAK</sequence>
<evidence type="ECO:0000313" key="3">
    <source>
        <dbReference type="Proteomes" id="UP000283872"/>
    </source>
</evidence>
<dbReference type="Proteomes" id="UP000283872">
    <property type="component" value="Unassembled WGS sequence"/>
</dbReference>
<comment type="caution">
    <text evidence="2">The sequence shown here is derived from an EMBL/GenBank/DDBJ whole genome shotgun (WGS) entry which is preliminary data.</text>
</comment>